<dbReference type="Proteomes" id="UP000288805">
    <property type="component" value="Unassembled WGS sequence"/>
</dbReference>
<evidence type="ECO:0000313" key="2">
    <source>
        <dbReference type="EMBL" id="RVW56790.1"/>
    </source>
</evidence>
<organism evidence="2 3">
    <name type="scientific">Vitis vinifera</name>
    <name type="common">Grape</name>
    <dbReference type="NCBI Taxonomy" id="29760"/>
    <lineage>
        <taxon>Eukaryota</taxon>
        <taxon>Viridiplantae</taxon>
        <taxon>Streptophyta</taxon>
        <taxon>Embryophyta</taxon>
        <taxon>Tracheophyta</taxon>
        <taxon>Spermatophyta</taxon>
        <taxon>Magnoliopsida</taxon>
        <taxon>eudicotyledons</taxon>
        <taxon>Gunneridae</taxon>
        <taxon>Pentapetalae</taxon>
        <taxon>rosids</taxon>
        <taxon>Vitales</taxon>
        <taxon>Vitaceae</taxon>
        <taxon>Viteae</taxon>
        <taxon>Vitis</taxon>
    </lineage>
</organism>
<protein>
    <submittedName>
        <fullName evidence="2">Uncharacterized protein</fullName>
    </submittedName>
</protein>
<accession>A0A438F9Z8</accession>
<reference evidence="2 3" key="1">
    <citation type="journal article" date="2018" name="PLoS Genet.">
        <title>Population sequencing reveals clonal diversity and ancestral inbreeding in the grapevine cultivar Chardonnay.</title>
        <authorList>
            <person name="Roach M.J."/>
            <person name="Johnson D.L."/>
            <person name="Bohlmann J."/>
            <person name="van Vuuren H.J."/>
            <person name="Jones S.J."/>
            <person name="Pretorius I.S."/>
            <person name="Schmidt S.A."/>
            <person name="Borneman A.R."/>
        </authorList>
    </citation>
    <scope>NUCLEOTIDE SEQUENCE [LARGE SCALE GENOMIC DNA]</scope>
    <source>
        <strain evidence="3">cv. Chardonnay</strain>
        <tissue evidence="2">Leaf</tissue>
    </source>
</reference>
<feature type="coiled-coil region" evidence="1">
    <location>
        <begin position="12"/>
        <end position="46"/>
    </location>
</feature>
<name>A0A438F9Z8_VITVI</name>
<proteinExistence type="predicted"/>
<keyword evidence="1" id="KW-0175">Coiled coil</keyword>
<evidence type="ECO:0000256" key="1">
    <source>
        <dbReference type="SAM" id="Coils"/>
    </source>
</evidence>
<evidence type="ECO:0000313" key="3">
    <source>
        <dbReference type="Proteomes" id="UP000288805"/>
    </source>
</evidence>
<dbReference type="AlphaFoldDB" id="A0A438F9Z8"/>
<dbReference type="EMBL" id="QGNW01001071">
    <property type="protein sequence ID" value="RVW56790.1"/>
    <property type="molecule type" value="Genomic_DNA"/>
</dbReference>
<gene>
    <name evidence="2" type="ORF">CK203_082750</name>
</gene>
<sequence length="392" mass="43333">MKAFASQRKNSEDQLRLRLEEAEASLSTAREDNEALRADLAEAKSREESTVVRLYEAEDEMARLRGSCIFKNFSKYQRTIFEASGSYFAIVMSGCSLLIVCHPNGCAFSYSSAQSKFLPNSMLASPCFVASVRIVGNPISVGMTASIPYARVKECFLLAVRVWFDRLTGRRLRTKIPECNAVKLRTIVSYDGLWNSKTADDVFPYELGDIFVFDASICFNFHPFTEAPKVGSREVSLVQVPPIMVKRAACTWTLCACLGSPSKVPVRRYSVMLFVHSWPSAWLASMVLQVEVSATEGLVCTCTGNRIASLMGGEAAMRPRRRRAHFRARSNPDKMASYSASLLEAGNPSRMACSRCSPVGDCSRSPTPDPDDREAHQLAKSTILFHLIPGVG</sequence>
<comment type="caution">
    <text evidence="2">The sequence shown here is derived from an EMBL/GenBank/DDBJ whole genome shotgun (WGS) entry which is preliminary data.</text>
</comment>